<keyword evidence="2" id="KW-1185">Reference proteome</keyword>
<name>A0A4C1YJ98_EUMVA</name>
<accession>A0A4C1YJ98</accession>
<dbReference type="Proteomes" id="UP000299102">
    <property type="component" value="Unassembled WGS sequence"/>
</dbReference>
<proteinExistence type="predicted"/>
<dbReference type="AlphaFoldDB" id="A0A4C1YJ98"/>
<gene>
    <name evidence="1" type="ORF">EVAR_48734_1</name>
</gene>
<evidence type="ECO:0000313" key="1">
    <source>
        <dbReference type="EMBL" id="GBP75054.1"/>
    </source>
</evidence>
<protein>
    <submittedName>
        <fullName evidence="1">Uncharacterized protein</fullName>
    </submittedName>
</protein>
<reference evidence="1 2" key="1">
    <citation type="journal article" date="2019" name="Commun. Biol.">
        <title>The bagworm genome reveals a unique fibroin gene that provides high tensile strength.</title>
        <authorList>
            <person name="Kono N."/>
            <person name="Nakamura H."/>
            <person name="Ohtoshi R."/>
            <person name="Tomita M."/>
            <person name="Numata K."/>
            <person name="Arakawa K."/>
        </authorList>
    </citation>
    <scope>NUCLEOTIDE SEQUENCE [LARGE SCALE GENOMIC DNA]</scope>
</reference>
<dbReference type="EMBL" id="BGZK01001234">
    <property type="protein sequence ID" value="GBP75054.1"/>
    <property type="molecule type" value="Genomic_DNA"/>
</dbReference>
<sequence>MCLSSPVLRDGLSARIIQHVWYTAPAEIKEMYARCIKEEAIFLDISGAFDNAWWPSWATMHCQLLVKAKCGRCQTNIFQIRRKYFSGRRVGLFLGLGSILEVKHNGMSAGFGARADPVECFAEAAAPRRCAYYHVC</sequence>
<organism evidence="1 2">
    <name type="scientific">Eumeta variegata</name>
    <name type="common">Bagworm moth</name>
    <name type="synonym">Eumeta japonica</name>
    <dbReference type="NCBI Taxonomy" id="151549"/>
    <lineage>
        <taxon>Eukaryota</taxon>
        <taxon>Metazoa</taxon>
        <taxon>Ecdysozoa</taxon>
        <taxon>Arthropoda</taxon>
        <taxon>Hexapoda</taxon>
        <taxon>Insecta</taxon>
        <taxon>Pterygota</taxon>
        <taxon>Neoptera</taxon>
        <taxon>Endopterygota</taxon>
        <taxon>Lepidoptera</taxon>
        <taxon>Glossata</taxon>
        <taxon>Ditrysia</taxon>
        <taxon>Tineoidea</taxon>
        <taxon>Psychidae</taxon>
        <taxon>Oiketicinae</taxon>
        <taxon>Eumeta</taxon>
    </lineage>
</organism>
<comment type="caution">
    <text evidence="1">The sequence shown here is derived from an EMBL/GenBank/DDBJ whole genome shotgun (WGS) entry which is preliminary data.</text>
</comment>
<dbReference type="OrthoDB" id="411871at2759"/>
<evidence type="ECO:0000313" key="2">
    <source>
        <dbReference type="Proteomes" id="UP000299102"/>
    </source>
</evidence>